<protein>
    <submittedName>
        <fullName evidence="1">Uncharacterized protein</fullName>
    </submittedName>
</protein>
<keyword evidence="2" id="KW-1185">Reference proteome</keyword>
<sequence>MVMIITVHMKRKEIKGNNQMNIFRNEDHEDKDDKNKVDRYSQKFKSDINFVKESKVPVKYASRLGNTQIGWVAPHACRHATCVLLTGHLSPSAAATATLPLGTL</sequence>
<comment type="caution">
    <text evidence="1">The sequence shown here is derived from an EMBL/GenBank/DDBJ whole genome shotgun (WGS) entry which is preliminary data.</text>
</comment>
<proteinExistence type="predicted"/>
<organism evidence="1 2">
    <name type="scientific">Stylosanthes scabra</name>
    <dbReference type="NCBI Taxonomy" id="79078"/>
    <lineage>
        <taxon>Eukaryota</taxon>
        <taxon>Viridiplantae</taxon>
        <taxon>Streptophyta</taxon>
        <taxon>Embryophyta</taxon>
        <taxon>Tracheophyta</taxon>
        <taxon>Spermatophyta</taxon>
        <taxon>Magnoliopsida</taxon>
        <taxon>eudicotyledons</taxon>
        <taxon>Gunneridae</taxon>
        <taxon>Pentapetalae</taxon>
        <taxon>rosids</taxon>
        <taxon>fabids</taxon>
        <taxon>Fabales</taxon>
        <taxon>Fabaceae</taxon>
        <taxon>Papilionoideae</taxon>
        <taxon>50 kb inversion clade</taxon>
        <taxon>dalbergioids sensu lato</taxon>
        <taxon>Dalbergieae</taxon>
        <taxon>Pterocarpus clade</taxon>
        <taxon>Stylosanthes</taxon>
    </lineage>
</organism>
<evidence type="ECO:0000313" key="2">
    <source>
        <dbReference type="Proteomes" id="UP001341840"/>
    </source>
</evidence>
<dbReference type="EMBL" id="JASCZI010120920">
    <property type="protein sequence ID" value="MED6157637.1"/>
    <property type="molecule type" value="Genomic_DNA"/>
</dbReference>
<gene>
    <name evidence="1" type="ORF">PIB30_025072</name>
</gene>
<accession>A0ABU6U8W1</accession>
<reference evidence="1 2" key="1">
    <citation type="journal article" date="2023" name="Plants (Basel)">
        <title>Bridging the Gap: Combining Genomics and Transcriptomics Approaches to Understand Stylosanthes scabra, an Orphan Legume from the Brazilian Caatinga.</title>
        <authorList>
            <person name="Ferreira-Neto J.R.C."/>
            <person name="da Silva M.D."/>
            <person name="Binneck E."/>
            <person name="de Melo N.F."/>
            <person name="da Silva R.H."/>
            <person name="de Melo A.L.T.M."/>
            <person name="Pandolfi V."/>
            <person name="Bustamante F.O."/>
            <person name="Brasileiro-Vidal A.C."/>
            <person name="Benko-Iseppon A.M."/>
        </authorList>
    </citation>
    <scope>NUCLEOTIDE SEQUENCE [LARGE SCALE GENOMIC DNA]</scope>
    <source>
        <tissue evidence="1">Leaves</tissue>
    </source>
</reference>
<dbReference type="Proteomes" id="UP001341840">
    <property type="component" value="Unassembled WGS sequence"/>
</dbReference>
<name>A0ABU6U8W1_9FABA</name>
<evidence type="ECO:0000313" key="1">
    <source>
        <dbReference type="EMBL" id="MED6157637.1"/>
    </source>
</evidence>